<evidence type="ECO:0000313" key="5">
    <source>
        <dbReference type="EMBL" id="MCM2535890.1"/>
    </source>
</evidence>
<dbReference type="SUPFAM" id="SSF110738">
    <property type="entry name" value="Glycerate kinase I"/>
    <property type="match status" value="1"/>
</dbReference>
<dbReference type="EMBL" id="JAMQCR010000003">
    <property type="protein sequence ID" value="MCM2535890.1"/>
    <property type="molecule type" value="Genomic_DNA"/>
</dbReference>
<dbReference type="NCBIfam" id="TIGR00045">
    <property type="entry name" value="glycerate kinase"/>
    <property type="match status" value="1"/>
</dbReference>
<keyword evidence="6" id="KW-1185">Reference proteome</keyword>
<reference evidence="5 6" key="1">
    <citation type="submission" date="2022-06" db="EMBL/GenBank/DDBJ databases">
        <authorList>
            <person name="Jeon C.O."/>
        </authorList>
    </citation>
    <scope>NUCLEOTIDE SEQUENCE [LARGE SCALE GENOMIC DNA]</scope>
    <source>
        <strain evidence="5 6">KCTC 13943</strain>
    </source>
</reference>
<proteinExistence type="inferred from homology"/>
<comment type="caution">
    <text evidence="5">The sequence shown here is derived from an EMBL/GenBank/DDBJ whole genome shotgun (WGS) entry which is preliminary data.</text>
</comment>
<protein>
    <submittedName>
        <fullName evidence="5">Glycerate kinase</fullName>
    </submittedName>
</protein>
<dbReference type="GO" id="GO:0016301">
    <property type="term" value="F:kinase activity"/>
    <property type="evidence" value="ECO:0007669"/>
    <property type="project" value="UniProtKB-KW"/>
</dbReference>
<comment type="similarity">
    <text evidence="1 4">Belongs to the glycerate kinase type-1 family.</text>
</comment>
<dbReference type="InterPro" id="IPR036129">
    <property type="entry name" value="Glycerate_kinase_sf"/>
</dbReference>
<evidence type="ECO:0000256" key="2">
    <source>
        <dbReference type="ARBA" id="ARBA00022679"/>
    </source>
</evidence>
<dbReference type="Pfam" id="PF02595">
    <property type="entry name" value="Gly_kinase"/>
    <property type="match status" value="1"/>
</dbReference>
<gene>
    <name evidence="5" type="ORF">NDK43_30880</name>
</gene>
<dbReference type="PANTHER" id="PTHR21599">
    <property type="entry name" value="GLYCERATE KINASE"/>
    <property type="match status" value="1"/>
</dbReference>
<organism evidence="5 6">
    <name type="scientific">Neobacillus pocheonensis</name>
    <dbReference type="NCBI Taxonomy" id="363869"/>
    <lineage>
        <taxon>Bacteria</taxon>
        <taxon>Bacillati</taxon>
        <taxon>Bacillota</taxon>
        <taxon>Bacilli</taxon>
        <taxon>Bacillales</taxon>
        <taxon>Bacillaceae</taxon>
        <taxon>Neobacillus</taxon>
    </lineage>
</organism>
<accession>A0ABT0WHU9</accession>
<evidence type="ECO:0000313" key="6">
    <source>
        <dbReference type="Proteomes" id="UP001523262"/>
    </source>
</evidence>
<dbReference type="PANTHER" id="PTHR21599:SF0">
    <property type="entry name" value="GLYCERATE KINASE"/>
    <property type="match status" value="1"/>
</dbReference>
<keyword evidence="2 4" id="KW-0808">Transferase</keyword>
<sequence>MKVVIAPDSFKESLSAMEVAKAIEEGFRGIFPNAELVKVPMADGGEGLVHSLVDSLDGQIINREVTGPLGEKVEGFFGLIHDGKTAVIEMAAASGLHLVSPGDRNPLYTTTYGVGELIVATLEYHVEKIIVGLGGSATNDGGAGMFQALGGELLDENGNEIGFGCRALSNLHSINMRNLDSRLSEITFEVACDVENPLLGADGASAVFGPQKGATAEMVRVLDENLSHFARVIERDLGKQVSDIPGAGAAGGLGAGLLAFLSCKLRKGIEIVIEAVCLEDHIRNASLVITGEGKIDFQTIYGKTPIGVARAAQKHNVCVIGLAGSLGMGYEAVYDHGIDAVFSIVPGVTTLEEALKNAYPNIVTISRNIAKLISARNKWGN</sequence>
<dbReference type="InterPro" id="IPR004381">
    <property type="entry name" value="Glycerate_kinase"/>
</dbReference>
<evidence type="ECO:0000256" key="4">
    <source>
        <dbReference type="PIRNR" id="PIRNR006078"/>
    </source>
</evidence>
<dbReference type="InterPro" id="IPR018197">
    <property type="entry name" value="Glycerate_kinase_RE-like"/>
</dbReference>
<dbReference type="PIRSF" id="PIRSF006078">
    <property type="entry name" value="GlxK"/>
    <property type="match status" value="1"/>
</dbReference>
<dbReference type="Gene3D" id="3.40.50.10350">
    <property type="entry name" value="Glycerate kinase, domain 1"/>
    <property type="match status" value="1"/>
</dbReference>
<dbReference type="Proteomes" id="UP001523262">
    <property type="component" value="Unassembled WGS sequence"/>
</dbReference>
<keyword evidence="3 4" id="KW-0418">Kinase</keyword>
<evidence type="ECO:0000256" key="1">
    <source>
        <dbReference type="ARBA" id="ARBA00006284"/>
    </source>
</evidence>
<name>A0ABT0WHU9_9BACI</name>
<dbReference type="Gene3D" id="3.90.1510.10">
    <property type="entry name" value="Glycerate kinase, domain 2"/>
    <property type="match status" value="1"/>
</dbReference>
<evidence type="ECO:0000256" key="3">
    <source>
        <dbReference type="ARBA" id="ARBA00022777"/>
    </source>
</evidence>
<dbReference type="InterPro" id="IPR018193">
    <property type="entry name" value="Glyc_kinase_flavodox-like_fold"/>
</dbReference>